<dbReference type="InterPro" id="IPR017903">
    <property type="entry name" value="COS_domain"/>
</dbReference>
<proteinExistence type="predicted"/>
<dbReference type="InterPro" id="IPR013783">
    <property type="entry name" value="Ig-like_fold"/>
</dbReference>
<dbReference type="InterPro" id="IPR050617">
    <property type="entry name" value="E3_ligase_FN3/SPRY"/>
</dbReference>
<dbReference type="FunFam" id="2.60.40.10:FF:000178">
    <property type="entry name" value="E3 ubiquitin-protein ligase TRIM9 isoform X1"/>
    <property type="match status" value="1"/>
</dbReference>
<dbReference type="GO" id="GO:0005737">
    <property type="term" value="C:cytoplasm"/>
    <property type="evidence" value="ECO:0007669"/>
    <property type="project" value="TreeGrafter"/>
</dbReference>
<feature type="domain" description="COS" evidence="3">
    <location>
        <begin position="17"/>
        <end position="75"/>
    </location>
</feature>
<dbReference type="Gene3D" id="2.60.40.10">
    <property type="entry name" value="Immunoglobulins"/>
    <property type="match status" value="1"/>
</dbReference>
<protein>
    <submittedName>
        <fullName evidence="4">Tripartite motif-containing protein 67 TRIM9-like protein</fullName>
    </submittedName>
</protein>
<evidence type="ECO:0000313" key="4">
    <source>
        <dbReference type="EMBL" id="TKS76216.1"/>
    </source>
</evidence>
<keyword evidence="1" id="KW-0175">Coiled coil</keyword>
<evidence type="ECO:0000256" key="1">
    <source>
        <dbReference type="ARBA" id="ARBA00023054"/>
    </source>
</evidence>
<dbReference type="EMBL" id="CM014086">
    <property type="protein sequence ID" value="TKS76216.1"/>
    <property type="molecule type" value="Genomic_DNA"/>
</dbReference>
<sequence length="227" mass="24803">MKLRQTTGMMEFCLEVLKENDPSGFLQISDALIKRVTSSQDQWVKGALEPKVGPEFDLTLTTDSLLQTILMLDFCQGKVCLKRSQPADDISLFVFPFSSSIHPHPTTFTIYTSHPSIRPPPPYTVESGPSVPGAPLLQLEKCCTRNNSATLAWRVIAPPGSPIEGYILELDDGNGGQYREVYVGKETVCTVDGLHFNSSYNARVKAYNGIGVGPYSKTVVLKTSDGG</sequence>
<feature type="domain" description="Fibronectin type-III" evidence="2">
    <location>
        <begin position="131"/>
        <end position="226"/>
    </location>
</feature>
<dbReference type="SMART" id="SM00060">
    <property type="entry name" value="FN3"/>
    <property type="match status" value="1"/>
</dbReference>
<name>A0A4U5UMR4_COLLU</name>
<keyword evidence="5" id="KW-1185">Reference proteome</keyword>
<dbReference type="PROSITE" id="PS51262">
    <property type="entry name" value="COS"/>
    <property type="match status" value="1"/>
</dbReference>
<evidence type="ECO:0000259" key="3">
    <source>
        <dbReference type="PROSITE" id="PS51262"/>
    </source>
</evidence>
<gene>
    <name evidence="4" type="ORF">D9C73_009622</name>
</gene>
<evidence type="ECO:0000259" key="2">
    <source>
        <dbReference type="PROSITE" id="PS50853"/>
    </source>
</evidence>
<accession>A0A4U5UMR4</accession>
<reference evidence="4 5" key="1">
    <citation type="submission" date="2019-01" db="EMBL/GenBank/DDBJ databases">
        <title>Genome Assembly of Collichthys lucidus.</title>
        <authorList>
            <person name="Cai M."/>
            <person name="Xiao S."/>
        </authorList>
    </citation>
    <scope>NUCLEOTIDE SEQUENCE [LARGE SCALE GENOMIC DNA]</scope>
    <source>
        <strain evidence="4">JT15FE1705JMU</strain>
        <tissue evidence="4">Muscle</tissue>
    </source>
</reference>
<dbReference type="Proteomes" id="UP000298787">
    <property type="component" value="Chromosome 9"/>
</dbReference>
<dbReference type="PANTHER" id="PTHR24099">
    <property type="entry name" value="E3 UBIQUITIN-PROTEIN LIGASE TRIM36-RELATED"/>
    <property type="match status" value="1"/>
</dbReference>
<evidence type="ECO:0000313" key="5">
    <source>
        <dbReference type="Proteomes" id="UP000298787"/>
    </source>
</evidence>
<dbReference type="CDD" id="cd00063">
    <property type="entry name" value="FN3"/>
    <property type="match status" value="1"/>
</dbReference>
<dbReference type="AlphaFoldDB" id="A0A4U5UMR4"/>
<dbReference type="InterPro" id="IPR036116">
    <property type="entry name" value="FN3_sf"/>
</dbReference>
<dbReference type="PROSITE" id="PS50853">
    <property type="entry name" value="FN3"/>
    <property type="match status" value="1"/>
</dbReference>
<dbReference type="STRING" id="240159.A0A4U5UMR4"/>
<dbReference type="PANTHER" id="PTHR24099:SF21">
    <property type="entry name" value="TRIPARTITE MOTIF-CONTAINING PROTEIN 67"/>
    <property type="match status" value="1"/>
</dbReference>
<dbReference type="Pfam" id="PF00041">
    <property type="entry name" value="fn3"/>
    <property type="match status" value="1"/>
</dbReference>
<dbReference type="InterPro" id="IPR003961">
    <property type="entry name" value="FN3_dom"/>
</dbReference>
<organism evidence="4 5">
    <name type="scientific">Collichthys lucidus</name>
    <name type="common">Big head croaker</name>
    <name type="synonym">Sciaena lucida</name>
    <dbReference type="NCBI Taxonomy" id="240159"/>
    <lineage>
        <taxon>Eukaryota</taxon>
        <taxon>Metazoa</taxon>
        <taxon>Chordata</taxon>
        <taxon>Craniata</taxon>
        <taxon>Vertebrata</taxon>
        <taxon>Euteleostomi</taxon>
        <taxon>Actinopterygii</taxon>
        <taxon>Neopterygii</taxon>
        <taxon>Teleostei</taxon>
        <taxon>Neoteleostei</taxon>
        <taxon>Acanthomorphata</taxon>
        <taxon>Eupercaria</taxon>
        <taxon>Sciaenidae</taxon>
        <taxon>Collichthys</taxon>
    </lineage>
</organism>
<dbReference type="SUPFAM" id="SSF49265">
    <property type="entry name" value="Fibronectin type III"/>
    <property type="match status" value="1"/>
</dbReference>